<evidence type="ECO:0000259" key="10">
    <source>
        <dbReference type="SMART" id="SM01073"/>
    </source>
</evidence>
<keyword evidence="4" id="KW-0547">Nucleotide-binding</keyword>
<feature type="domain" description="AAA+ ATPase" evidence="8">
    <location>
        <begin position="571"/>
        <end position="710"/>
    </location>
</feature>
<reference evidence="11 12" key="1">
    <citation type="journal article" date="2013" name="Proc. Natl. Acad. Sci. U.S.A.">
        <title>The king cobra genome reveals dynamic gene evolution and adaptation in the snake venom system.</title>
        <authorList>
            <person name="Vonk F.J."/>
            <person name="Casewell N.R."/>
            <person name="Henkel C.V."/>
            <person name="Heimberg A.M."/>
            <person name="Jansen H.J."/>
            <person name="McCleary R.J."/>
            <person name="Kerkkamp H.M."/>
            <person name="Vos R.A."/>
            <person name="Guerreiro I."/>
            <person name="Calvete J.J."/>
            <person name="Wuster W."/>
            <person name="Woods A.E."/>
            <person name="Logan J.M."/>
            <person name="Harrison R.A."/>
            <person name="Castoe T.A."/>
            <person name="de Koning A.P."/>
            <person name="Pollock D.D."/>
            <person name="Yandell M."/>
            <person name="Calderon D."/>
            <person name="Renjifo C."/>
            <person name="Currier R.B."/>
            <person name="Salgado D."/>
            <person name="Pla D."/>
            <person name="Sanz L."/>
            <person name="Hyder A.S."/>
            <person name="Ribeiro J.M."/>
            <person name="Arntzen J.W."/>
            <person name="van den Thillart G.E."/>
            <person name="Boetzer M."/>
            <person name="Pirovano W."/>
            <person name="Dirks R.P."/>
            <person name="Spaink H.P."/>
            <person name="Duboule D."/>
            <person name="McGlinn E."/>
            <person name="Kini R.M."/>
            <person name="Richardson M.K."/>
        </authorList>
    </citation>
    <scope>NUCLEOTIDE SEQUENCE</scope>
    <source>
        <tissue evidence="11">Blood</tissue>
    </source>
</reference>
<feature type="domain" description="CDC48" evidence="9">
    <location>
        <begin position="165"/>
        <end position="231"/>
    </location>
</feature>
<dbReference type="FunFam" id="2.40.40.20:FF:000003">
    <property type="entry name" value="Transitional endoplasmic reticulum ATPase"/>
    <property type="match status" value="1"/>
</dbReference>
<evidence type="ECO:0000256" key="4">
    <source>
        <dbReference type="ARBA" id="ARBA00022741"/>
    </source>
</evidence>
<keyword evidence="12" id="KW-1185">Reference proteome</keyword>
<organism evidence="11 12">
    <name type="scientific">Ophiophagus hannah</name>
    <name type="common">King cobra</name>
    <name type="synonym">Naja hannah</name>
    <dbReference type="NCBI Taxonomy" id="8665"/>
    <lineage>
        <taxon>Eukaryota</taxon>
        <taxon>Metazoa</taxon>
        <taxon>Chordata</taxon>
        <taxon>Craniata</taxon>
        <taxon>Vertebrata</taxon>
        <taxon>Euteleostomi</taxon>
        <taxon>Lepidosauria</taxon>
        <taxon>Squamata</taxon>
        <taxon>Bifurcata</taxon>
        <taxon>Unidentata</taxon>
        <taxon>Episquamata</taxon>
        <taxon>Toxicofera</taxon>
        <taxon>Serpentes</taxon>
        <taxon>Colubroidea</taxon>
        <taxon>Elapidae</taxon>
        <taxon>Elapinae</taxon>
        <taxon>Ophiophagus</taxon>
    </lineage>
</organism>
<dbReference type="Gene3D" id="1.10.8.60">
    <property type="match status" value="1"/>
</dbReference>
<gene>
    <name evidence="11" type="primary">VCP</name>
    <name evidence="11" type="ORF">L345_08390</name>
</gene>
<keyword evidence="3" id="KW-0677">Repeat</keyword>
<dbReference type="SMART" id="SM01073">
    <property type="entry name" value="CDC48_N"/>
    <property type="match status" value="1"/>
</dbReference>
<dbReference type="Pfam" id="PF00004">
    <property type="entry name" value="AAA"/>
    <property type="match status" value="2"/>
</dbReference>
<dbReference type="FunFam" id="3.40.50.300:FF:000012">
    <property type="entry name" value="Transitional endoplasmic reticulum ATPase"/>
    <property type="match status" value="1"/>
</dbReference>
<sequence>QPLEQGGRPSRARLCVLSARAGKKTGISGPDVTRLGAANMPASGGDPKGEDYSTAILRQKHRPNRLIVDEAANEDNSIVSLSQAKMEELHLFRGDTVLMKGKKRRETVCIVLTDDSCQNEKIRMNRVTRNNLRVRLGDVVSVQACPDVKYGKRIHVLPIDDTIAGLTGNLFDVYLKPYFLEAYRPVHKGDIFLVRGGMRAVEFKVVEVDPSPHCIVAPDTIIHCEGEPIKREDEEESLNDVGYDDIGGCRKQLAQIKEMVELPLRHPALFKAIGVKPPRGILLYGPPGTGKTLVARAVANETGAFFFLINGPEIMSKLAGESESNLRKAFEEAEKNAPAIIFIDELDAIAPKREKTHGEVERRIVSQLLTLMDGLKQRSHVIVMAATNRPNSIDPALRRFGRFDREIDIGIPDSVGRLEILQIHTKNMKLADDVDLERVANETHGHVGADLAALCSEAALQAIRKKMSVIDLEDDTIDADILNAMAVTMDDFQSSSFSVRYRSNIKHFCTLVTDPRALCYPTNCSSNHATLSAFQWALGQSNPSALRETVVEVPQFPVEYPDKFLKFGMTPSRGVLFYGPPGCGKTLLAKAIANECQANFVSIKGPELLTMWFGESEANVRDVFDKARQAAPCILFFDELDSIAKARGGGAGDGGGAADRVINQILTEMDGMTNKKTVFIIGATNRPDIIDPAILRPGRLDQLIYIPLPDEKSRVAILQANLRKSPVAKDVDLNYLAKITHGFSGADLTEICQRACKLAIREAIEMEIKAERERQRQKYAAMDDDYDPVPEIRRDHFEEAMRFARRSVSDNDIRKYEMFAQTLQQSRGFGNFRFPSGKQTSGGGGSSGSNSGQGSLFQEEGEDDLYN</sequence>
<keyword evidence="5" id="KW-0067">ATP-binding</keyword>
<dbReference type="GO" id="GO:0051228">
    <property type="term" value="P:mitotic spindle disassembly"/>
    <property type="evidence" value="ECO:0007669"/>
    <property type="project" value="TreeGrafter"/>
</dbReference>
<dbReference type="EMBL" id="AZIM01001757">
    <property type="protein sequence ID" value="ETE65841.1"/>
    <property type="molecule type" value="Genomic_DNA"/>
</dbReference>
<dbReference type="InterPro" id="IPR041569">
    <property type="entry name" value="AAA_lid_3"/>
</dbReference>
<proteinExistence type="inferred from homology"/>
<dbReference type="InterPro" id="IPR050168">
    <property type="entry name" value="AAA_ATPase_domain"/>
</dbReference>
<dbReference type="Gene3D" id="6.10.20.150">
    <property type="match status" value="1"/>
</dbReference>
<feature type="non-terminal residue" evidence="11">
    <location>
        <position position="1"/>
    </location>
</feature>
<dbReference type="InterPro" id="IPR003960">
    <property type="entry name" value="ATPase_AAA_CS"/>
</dbReference>
<evidence type="ECO:0000313" key="11">
    <source>
        <dbReference type="EMBL" id="ETE65841.1"/>
    </source>
</evidence>
<dbReference type="FunFam" id="3.10.330.10:FF:000001">
    <property type="entry name" value="Cell division control 48"/>
    <property type="match status" value="1"/>
</dbReference>
<protein>
    <recommendedName>
        <fullName evidence="2">vesicle-fusing ATPase</fullName>
        <ecNumber evidence="2">3.6.4.6</ecNumber>
    </recommendedName>
</protein>
<feature type="domain" description="AAA+ ATPase" evidence="8">
    <location>
        <begin position="277"/>
        <end position="413"/>
    </location>
</feature>
<feature type="region of interest" description="Disordered" evidence="7">
    <location>
        <begin position="829"/>
        <end position="867"/>
    </location>
</feature>
<dbReference type="InterPro" id="IPR009010">
    <property type="entry name" value="Asp_de-COase-like_dom_sf"/>
</dbReference>
<dbReference type="InterPro" id="IPR003338">
    <property type="entry name" value="CDC4_N-term_subdom"/>
</dbReference>
<dbReference type="GO" id="GO:0030970">
    <property type="term" value="P:retrograde protein transport, ER to cytosol"/>
    <property type="evidence" value="ECO:0007669"/>
    <property type="project" value="TreeGrafter"/>
</dbReference>
<evidence type="ECO:0000259" key="8">
    <source>
        <dbReference type="SMART" id="SM00382"/>
    </source>
</evidence>
<evidence type="ECO:0000259" key="9">
    <source>
        <dbReference type="SMART" id="SM01072"/>
    </source>
</evidence>
<dbReference type="FunFam" id="1.10.8.60:FF:000079">
    <property type="entry name" value="Cell division cycle protein 48 homologue"/>
    <property type="match status" value="1"/>
</dbReference>
<dbReference type="Pfam" id="PF17862">
    <property type="entry name" value="AAA_lid_3"/>
    <property type="match status" value="2"/>
</dbReference>
<comment type="caution">
    <text evidence="11">The sequence shown here is derived from an EMBL/GenBank/DDBJ whole genome shotgun (WGS) entry which is preliminary data.</text>
</comment>
<dbReference type="InterPro" id="IPR027417">
    <property type="entry name" value="P-loop_NTPase"/>
</dbReference>
<dbReference type="SMART" id="SM01072">
    <property type="entry name" value="CDC48_2"/>
    <property type="match status" value="1"/>
</dbReference>
<dbReference type="AlphaFoldDB" id="V8NV43"/>
<dbReference type="GO" id="GO:0005634">
    <property type="term" value="C:nucleus"/>
    <property type="evidence" value="ECO:0007669"/>
    <property type="project" value="TreeGrafter"/>
</dbReference>
<feature type="domain" description="CDC48 N-terminal subdomain" evidence="10">
    <location>
        <begin position="65"/>
        <end position="148"/>
    </location>
</feature>
<name>V8NV43_OPHHA</name>
<dbReference type="Gene3D" id="3.40.50.300">
    <property type="entry name" value="P-loop containing nucleotide triphosphate hydrolases"/>
    <property type="match status" value="2"/>
</dbReference>
<dbReference type="GO" id="GO:0034098">
    <property type="term" value="C:VCP-NPL4-UFD1 AAA ATPase complex"/>
    <property type="evidence" value="ECO:0007669"/>
    <property type="project" value="TreeGrafter"/>
</dbReference>
<dbReference type="InterPro" id="IPR029067">
    <property type="entry name" value="CDC48_domain_2-like_sf"/>
</dbReference>
<dbReference type="PANTHER" id="PTHR23077">
    <property type="entry name" value="AAA-FAMILY ATPASE"/>
    <property type="match status" value="1"/>
</dbReference>
<dbReference type="SUPFAM" id="SSF52540">
    <property type="entry name" value="P-loop containing nucleoside triphosphate hydrolases"/>
    <property type="match status" value="2"/>
</dbReference>
<evidence type="ECO:0000313" key="12">
    <source>
        <dbReference type="Proteomes" id="UP000018936"/>
    </source>
</evidence>
<dbReference type="GO" id="GO:0016887">
    <property type="term" value="F:ATP hydrolysis activity"/>
    <property type="evidence" value="ECO:0007669"/>
    <property type="project" value="InterPro"/>
</dbReference>
<dbReference type="FunFam" id="3.40.50.300:FF:000018">
    <property type="entry name" value="Cell division control 48"/>
    <property type="match status" value="1"/>
</dbReference>
<evidence type="ECO:0000256" key="1">
    <source>
        <dbReference type="ARBA" id="ARBA00006914"/>
    </source>
</evidence>
<evidence type="ECO:0000256" key="2">
    <source>
        <dbReference type="ARBA" id="ARBA00012674"/>
    </source>
</evidence>
<dbReference type="OrthoDB" id="27435at2759"/>
<comment type="catalytic activity">
    <reaction evidence="6">
        <text>ATP + H2O = ADP + phosphate + H(+)</text>
        <dbReference type="Rhea" id="RHEA:13065"/>
        <dbReference type="ChEBI" id="CHEBI:15377"/>
        <dbReference type="ChEBI" id="CHEBI:15378"/>
        <dbReference type="ChEBI" id="CHEBI:30616"/>
        <dbReference type="ChEBI" id="CHEBI:43474"/>
        <dbReference type="ChEBI" id="CHEBI:456216"/>
        <dbReference type="EC" id="3.6.4.6"/>
    </reaction>
</comment>
<evidence type="ECO:0000256" key="6">
    <source>
        <dbReference type="ARBA" id="ARBA00048883"/>
    </source>
</evidence>
<dbReference type="Gene3D" id="2.40.40.20">
    <property type="match status" value="1"/>
</dbReference>
<comment type="similarity">
    <text evidence="1">Belongs to the AAA ATPase family.</text>
</comment>
<dbReference type="CDD" id="cd19519">
    <property type="entry name" value="RecA-like_CDC48_r1-like"/>
    <property type="match status" value="1"/>
</dbReference>
<dbReference type="Gene3D" id="3.10.330.10">
    <property type="match status" value="1"/>
</dbReference>
<dbReference type="InterPro" id="IPR003593">
    <property type="entry name" value="AAA+_ATPase"/>
</dbReference>
<dbReference type="GO" id="GO:0097352">
    <property type="term" value="P:autophagosome maturation"/>
    <property type="evidence" value="ECO:0007669"/>
    <property type="project" value="TreeGrafter"/>
</dbReference>
<dbReference type="SUPFAM" id="SSF54585">
    <property type="entry name" value="Cdc48 domain 2-like"/>
    <property type="match status" value="1"/>
</dbReference>
<evidence type="ECO:0000256" key="7">
    <source>
        <dbReference type="SAM" id="MobiDB-lite"/>
    </source>
</evidence>
<evidence type="ECO:0000256" key="3">
    <source>
        <dbReference type="ARBA" id="ARBA00022737"/>
    </source>
</evidence>
<dbReference type="PANTHER" id="PTHR23077:SF63">
    <property type="entry name" value="TRANSITIONAL ENDOPLASMIC RETICULUM ATPASE"/>
    <property type="match status" value="1"/>
</dbReference>
<dbReference type="PROSITE" id="PS00674">
    <property type="entry name" value="AAA"/>
    <property type="match status" value="2"/>
</dbReference>
<dbReference type="Pfam" id="PF02933">
    <property type="entry name" value="CDC48_2"/>
    <property type="match status" value="1"/>
</dbReference>
<dbReference type="Proteomes" id="UP000018936">
    <property type="component" value="Unassembled WGS sequence"/>
</dbReference>
<dbReference type="SMART" id="SM00382">
    <property type="entry name" value="AAA"/>
    <property type="match status" value="2"/>
</dbReference>
<evidence type="ECO:0000256" key="5">
    <source>
        <dbReference type="ARBA" id="ARBA00022840"/>
    </source>
</evidence>
<dbReference type="InterPro" id="IPR004201">
    <property type="entry name" value="Cdc48_dom2"/>
</dbReference>
<dbReference type="GO" id="GO:0005524">
    <property type="term" value="F:ATP binding"/>
    <property type="evidence" value="ECO:0007669"/>
    <property type="project" value="UniProtKB-KW"/>
</dbReference>
<dbReference type="GO" id="GO:0005829">
    <property type="term" value="C:cytosol"/>
    <property type="evidence" value="ECO:0007669"/>
    <property type="project" value="TreeGrafter"/>
</dbReference>
<dbReference type="EC" id="3.6.4.6" evidence="2"/>
<dbReference type="InterPro" id="IPR003959">
    <property type="entry name" value="ATPase_AAA_core"/>
</dbReference>
<dbReference type="SUPFAM" id="SSF50692">
    <property type="entry name" value="ADC-like"/>
    <property type="match status" value="1"/>
</dbReference>
<accession>V8NV43</accession>
<dbReference type="Pfam" id="PF02359">
    <property type="entry name" value="CDC48_N"/>
    <property type="match status" value="1"/>
</dbReference>
<dbReference type="GO" id="GO:0031593">
    <property type="term" value="F:polyubiquitin modification-dependent protein binding"/>
    <property type="evidence" value="ECO:0007669"/>
    <property type="project" value="TreeGrafter"/>
</dbReference>